<dbReference type="EMBL" id="WCSB01000005">
    <property type="protein sequence ID" value="KAB4453480.1"/>
    <property type="molecule type" value="Genomic_DNA"/>
</dbReference>
<evidence type="ECO:0000313" key="4">
    <source>
        <dbReference type="Proteomes" id="UP000460317"/>
    </source>
</evidence>
<dbReference type="Pfam" id="PF18961">
    <property type="entry name" value="DUF5703_N"/>
    <property type="match status" value="1"/>
</dbReference>
<feature type="signal peptide" evidence="1">
    <location>
        <begin position="1"/>
        <end position="20"/>
    </location>
</feature>
<dbReference type="InterPro" id="IPR012341">
    <property type="entry name" value="6hp_glycosidase-like_sf"/>
</dbReference>
<dbReference type="SUPFAM" id="SSF48208">
    <property type="entry name" value="Six-hairpin glycosidases"/>
    <property type="match status" value="1"/>
</dbReference>
<dbReference type="Gene3D" id="2.60.40.1180">
    <property type="entry name" value="Golgi alpha-mannosidase II"/>
    <property type="match status" value="1"/>
</dbReference>
<dbReference type="GO" id="GO:0005975">
    <property type="term" value="P:carbohydrate metabolic process"/>
    <property type="evidence" value="ECO:0007669"/>
    <property type="project" value="InterPro"/>
</dbReference>
<keyword evidence="1" id="KW-0732">Signal</keyword>
<feature type="domain" description="DUF5703" evidence="2">
    <location>
        <begin position="27"/>
        <end position="308"/>
    </location>
</feature>
<sequence length="748" mass="86075">MIARIILVFLCLLQGMALQANELLDVIWNSPSRSSSESMPVGGGDIGMNVWVENGDLLFYIGRSNTFDENNTLLKQGRIRLTLSPNPFKDAADFRQQLKLEDGYVEVESSGCVVKLWADVFHPVAHLEIESDKPVSAQLDYENWRYQDRKVRGWEAHQGSYRWAFPHDLETTEDSISAKDNEITFFHRNPEKTIFDVEVAQQELNGIKSQLLNSLKNLTFGGRMWADNISFIGTEDGKYIDTDFRAWKFNSVKPFKKQHVTIALHTEQTDDITSWERGLQQTISSISPQKDKVASQRWWHDFWQRSFIVADGEAATASRNYTLNRYMLGCNAFGEYPTKFNGGLFTFDPCFVNKGRPYTPDYREWGGGTMTAQNQRLVYWGMLKSGDYDMMIPQFEFYNRMLRNAELRSMVYWGHDGAYFSEQPENFGLSNYAEYGVDAKTGALRPDYAARGVDYNAWIEYTWDTVLEFCQMILETKSYAGADISRYMPLIESSLDFFDKHYRYLASRRSRRELDGNGHLVLFPGSACETYKMAKNASSTVAALRTVLQTYGGKPDMLKTIPPIPLRMVDGKELIAPAESWERINNEETPQLYPVFPWRIYGVGREGLEIARNTYKHDPDALKFRSHRGWKQDNIWAACLGLTDEARRLMLLKMADGPHRFPAFFGQAFDWTPDMNWAGSGMIGMQEMLLQTVDDKILILPAWPKEWDVHFKLHAPQQTTVEVVYKNGKIEKLEVFPKSREADVKLPQ</sequence>
<dbReference type="InterPro" id="IPR013780">
    <property type="entry name" value="Glyco_hydro_b"/>
</dbReference>
<protein>
    <recommendedName>
        <fullName evidence="2">DUF5703 domain-containing protein</fullName>
    </recommendedName>
</protein>
<proteinExistence type="predicted"/>
<organism evidence="3 4">
    <name type="scientific">Bacteroides thetaiotaomicron</name>
    <dbReference type="NCBI Taxonomy" id="818"/>
    <lineage>
        <taxon>Bacteria</taxon>
        <taxon>Pseudomonadati</taxon>
        <taxon>Bacteroidota</taxon>
        <taxon>Bacteroidia</taxon>
        <taxon>Bacteroidales</taxon>
        <taxon>Bacteroidaceae</taxon>
        <taxon>Bacteroides</taxon>
    </lineage>
</organism>
<dbReference type="InterPro" id="IPR043757">
    <property type="entry name" value="DUF5703_N"/>
</dbReference>
<evidence type="ECO:0000256" key="1">
    <source>
        <dbReference type="SAM" id="SignalP"/>
    </source>
</evidence>
<dbReference type="Proteomes" id="UP000460317">
    <property type="component" value="Unassembled WGS sequence"/>
</dbReference>
<evidence type="ECO:0000313" key="3">
    <source>
        <dbReference type="EMBL" id="KAB4453480.1"/>
    </source>
</evidence>
<gene>
    <name evidence="3" type="ORF">GAN93_07000</name>
</gene>
<feature type="chain" id="PRO_5029735814" description="DUF5703 domain-containing protein" evidence="1">
    <location>
        <begin position="21"/>
        <end position="748"/>
    </location>
</feature>
<dbReference type="InterPro" id="IPR008928">
    <property type="entry name" value="6-hairpin_glycosidase_sf"/>
</dbReference>
<dbReference type="AlphaFoldDB" id="A0A7J5JPW9"/>
<name>A0A7J5JPW9_BACT4</name>
<reference evidence="3 4" key="1">
    <citation type="journal article" date="2019" name="Nat. Med.">
        <title>A library of human gut bacterial isolates paired with longitudinal multiomics data enables mechanistic microbiome research.</title>
        <authorList>
            <person name="Poyet M."/>
            <person name="Groussin M."/>
            <person name="Gibbons S.M."/>
            <person name="Avila-Pacheco J."/>
            <person name="Jiang X."/>
            <person name="Kearney S.M."/>
            <person name="Perrotta A.R."/>
            <person name="Berdy B."/>
            <person name="Zhao S."/>
            <person name="Lieberman T.D."/>
            <person name="Swanson P.K."/>
            <person name="Smith M."/>
            <person name="Roesemann S."/>
            <person name="Alexander J.E."/>
            <person name="Rich S.A."/>
            <person name="Livny J."/>
            <person name="Vlamakis H."/>
            <person name="Clish C."/>
            <person name="Bullock K."/>
            <person name="Deik A."/>
            <person name="Scott J."/>
            <person name="Pierce K.A."/>
            <person name="Xavier R.J."/>
            <person name="Alm E.J."/>
        </authorList>
    </citation>
    <scope>NUCLEOTIDE SEQUENCE [LARGE SCALE GENOMIC DNA]</scope>
    <source>
        <strain evidence="3 4">BIOML-A165</strain>
    </source>
</reference>
<evidence type="ECO:0000259" key="2">
    <source>
        <dbReference type="Pfam" id="PF18961"/>
    </source>
</evidence>
<comment type="caution">
    <text evidence="3">The sequence shown here is derived from an EMBL/GenBank/DDBJ whole genome shotgun (WGS) entry which is preliminary data.</text>
</comment>
<accession>A0A7J5JPW9</accession>
<dbReference type="Gene3D" id="1.50.10.10">
    <property type="match status" value="1"/>
</dbReference>